<feature type="compositionally biased region" description="Low complexity" evidence="1">
    <location>
        <begin position="109"/>
        <end position="119"/>
    </location>
</feature>
<dbReference type="Pfam" id="PF04170">
    <property type="entry name" value="NlpE"/>
    <property type="match status" value="1"/>
</dbReference>
<dbReference type="Proteomes" id="UP000290849">
    <property type="component" value="Unassembled WGS sequence"/>
</dbReference>
<feature type="compositionally biased region" description="Low complexity" evidence="1">
    <location>
        <begin position="86"/>
        <end position="98"/>
    </location>
</feature>
<protein>
    <recommendedName>
        <fullName evidence="4">Copper resistance protein NlpE</fullName>
    </recommendedName>
</protein>
<dbReference type="InterPro" id="IPR007298">
    <property type="entry name" value="Cu-R_lipoprotein_NlpE"/>
</dbReference>
<keyword evidence="3" id="KW-1185">Reference proteome</keyword>
<dbReference type="Gene3D" id="2.40.128.300">
    <property type="match status" value="1"/>
</dbReference>
<dbReference type="EMBL" id="PYAL01000008">
    <property type="protein sequence ID" value="RXN84597.1"/>
    <property type="molecule type" value="Genomic_DNA"/>
</dbReference>
<dbReference type="OrthoDB" id="8688958at2"/>
<accession>A0A4Q1HFM5</accession>
<comment type="caution">
    <text evidence="2">The sequence shown here is derived from an EMBL/GenBank/DDBJ whole genome shotgun (WGS) entry which is preliminary data.</text>
</comment>
<proteinExistence type="predicted"/>
<reference evidence="2 3" key="1">
    <citation type="journal article" date="2017" name="Int. J. Syst. Evol. Microbiol.">
        <title>Achromobacter aloeverae sp. nov., isolated from the root of Aloe vera (L.) Burm.f.</title>
        <authorList>
            <person name="Kuncharoen N."/>
            <person name="Muramatsu Y."/>
            <person name="Shibata C."/>
            <person name="Kamakura Y."/>
            <person name="Nakagawa Y."/>
            <person name="Tanasupawat S."/>
        </authorList>
    </citation>
    <scope>NUCLEOTIDE SEQUENCE [LARGE SCALE GENOMIC DNA]</scope>
    <source>
        <strain evidence="2 3">AVA-1</strain>
    </source>
</reference>
<evidence type="ECO:0000313" key="3">
    <source>
        <dbReference type="Proteomes" id="UP000290849"/>
    </source>
</evidence>
<evidence type="ECO:0000256" key="1">
    <source>
        <dbReference type="SAM" id="MobiDB-lite"/>
    </source>
</evidence>
<dbReference type="InterPro" id="IPR043176">
    <property type="entry name" value="NlpE_N_sf"/>
</dbReference>
<evidence type="ECO:0008006" key="4">
    <source>
        <dbReference type="Google" id="ProtNLM"/>
    </source>
</evidence>
<dbReference type="RefSeq" id="WP_129153460.1">
    <property type="nucleotide sequence ID" value="NZ_JBHSDO010000018.1"/>
</dbReference>
<sequence>MPAALEPLTPAPVSARTSLTAASVIALAVLGPLTGCAQQREPGYYDPPAASTQGDAQYNATGAGYRPVVRAPSQLQIDLKPPTPSQQQQAAAQQQRAMQEGHVAEDGQPAPVAVASADTPAPPPAAQPGSKLVPQPQTYMGTLPCFAAGLNCEAQRITLTLAPNGRWRGRSAYLADAANKEKSVAEQGCWEATDEKPPRVFLTRADGSSRAEFVVAANNVLRLRALAGVAPNLNYTLTRQPDIDPIDELSKQTAPKCGS</sequence>
<evidence type="ECO:0000313" key="2">
    <source>
        <dbReference type="EMBL" id="RXN84597.1"/>
    </source>
</evidence>
<dbReference type="AlphaFoldDB" id="A0A4Q1HFM5"/>
<organism evidence="2 3">
    <name type="scientific">Achromobacter aloeverae</name>
    <dbReference type="NCBI Taxonomy" id="1750518"/>
    <lineage>
        <taxon>Bacteria</taxon>
        <taxon>Pseudomonadati</taxon>
        <taxon>Pseudomonadota</taxon>
        <taxon>Betaproteobacteria</taxon>
        <taxon>Burkholderiales</taxon>
        <taxon>Alcaligenaceae</taxon>
        <taxon>Achromobacter</taxon>
    </lineage>
</organism>
<name>A0A4Q1HFM5_9BURK</name>
<feature type="region of interest" description="Disordered" evidence="1">
    <location>
        <begin position="77"/>
        <end position="134"/>
    </location>
</feature>
<gene>
    <name evidence="2" type="ORF">C7R54_24840</name>
</gene>